<dbReference type="EMBL" id="CP024962">
    <property type="protein sequence ID" value="ATZ16563.1"/>
    <property type="molecule type" value="Genomic_DNA"/>
</dbReference>
<dbReference type="OrthoDB" id="400297at2"/>
<dbReference type="KEGG" id="efr:EFREU_v1c05420"/>
<proteinExistence type="predicted"/>
<organism evidence="1 2">
    <name type="scientific">Entomoplasma freundtii</name>
    <dbReference type="NCBI Taxonomy" id="74700"/>
    <lineage>
        <taxon>Bacteria</taxon>
        <taxon>Bacillati</taxon>
        <taxon>Mycoplasmatota</taxon>
        <taxon>Mollicutes</taxon>
        <taxon>Entomoplasmatales</taxon>
        <taxon>Entomoplasmataceae</taxon>
        <taxon>Entomoplasma</taxon>
    </lineage>
</organism>
<keyword evidence="2" id="KW-1185">Reference proteome</keyword>
<name>A0A2K8NVA1_9MOLU</name>
<gene>
    <name evidence="1" type="ORF">EFREU_v1c05420</name>
</gene>
<dbReference type="RefSeq" id="WP_100609599.1">
    <property type="nucleotide sequence ID" value="NZ_CP024962.1"/>
</dbReference>
<dbReference type="AlphaFoldDB" id="A0A2K8NVA1"/>
<sequence>MAHKDLKALRKNQKLVHNKETAEILTETDKIQHQAGHKSEYKATSRLRWFDWLISAIILLVGIGMSFLVGYLTLKSKQTPNWWGASYFAFAYLFVLILIWWMLGYWKNKAAEKYFNDKRRRYQKTYTLEEAKYRRFRNLILVSWLPFALFATLITILL</sequence>
<dbReference type="Proteomes" id="UP000232222">
    <property type="component" value="Chromosome"/>
</dbReference>
<accession>A0A2K8NVA1</accession>
<protein>
    <submittedName>
        <fullName evidence="1">Uncharacterized protein</fullName>
    </submittedName>
</protein>
<reference evidence="1 2" key="1">
    <citation type="submission" date="2017-11" db="EMBL/GenBank/DDBJ databases">
        <title>Genome sequence of Entomoplasma freundtii BARC 318 (ATCC 51999).</title>
        <authorList>
            <person name="Lo W.-S."/>
            <person name="Gasparich G.E."/>
            <person name="Kuo C.-H."/>
        </authorList>
    </citation>
    <scope>NUCLEOTIDE SEQUENCE [LARGE SCALE GENOMIC DNA]</scope>
    <source>
        <strain evidence="1 2">BARC 318</strain>
    </source>
</reference>
<evidence type="ECO:0000313" key="1">
    <source>
        <dbReference type="EMBL" id="ATZ16563.1"/>
    </source>
</evidence>
<evidence type="ECO:0000313" key="2">
    <source>
        <dbReference type="Proteomes" id="UP000232222"/>
    </source>
</evidence>